<accession>A0AAD3CLU7</accession>
<name>A0AAD3CLU7_9STRA</name>
<dbReference type="PANTHER" id="PTHR13166:SF7">
    <property type="entry name" value="LYR MOTIF-CONTAINING PROTEIN 4"/>
    <property type="match status" value="1"/>
</dbReference>
<reference evidence="3 4" key="1">
    <citation type="journal article" date="2021" name="Sci. Rep.">
        <title>The genome of the diatom Chaetoceros tenuissimus carries an ancient integrated fragment of an extant virus.</title>
        <authorList>
            <person name="Hongo Y."/>
            <person name="Kimura K."/>
            <person name="Takaki Y."/>
            <person name="Yoshida Y."/>
            <person name="Baba S."/>
            <person name="Kobayashi G."/>
            <person name="Nagasaki K."/>
            <person name="Hano T."/>
            <person name="Tomaru Y."/>
        </authorList>
    </citation>
    <scope>NUCLEOTIDE SEQUENCE [LARGE SCALE GENOMIC DNA]</scope>
    <source>
        <strain evidence="3 4">NIES-3715</strain>
    </source>
</reference>
<dbReference type="GO" id="GO:1990221">
    <property type="term" value="C:L-cysteine desulfurase complex"/>
    <property type="evidence" value="ECO:0007669"/>
    <property type="project" value="TreeGrafter"/>
</dbReference>
<dbReference type="Proteomes" id="UP001054902">
    <property type="component" value="Unassembled WGS sequence"/>
</dbReference>
<comment type="similarity">
    <text evidence="1">Belongs to the complex I LYR family.</text>
</comment>
<dbReference type="GO" id="GO:0005739">
    <property type="term" value="C:mitochondrion"/>
    <property type="evidence" value="ECO:0007669"/>
    <property type="project" value="TreeGrafter"/>
</dbReference>
<evidence type="ECO:0000313" key="3">
    <source>
        <dbReference type="EMBL" id="GFH48308.1"/>
    </source>
</evidence>
<proteinExistence type="inferred from homology"/>
<dbReference type="CDD" id="cd20264">
    <property type="entry name" value="Complex1_LYR_LYRM4"/>
    <property type="match status" value="1"/>
</dbReference>
<evidence type="ECO:0000259" key="2">
    <source>
        <dbReference type="Pfam" id="PF05347"/>
    </source>
</evidence>
<evidence type="ECO:0000313" key="4">
    <source>
        <dbReference type="Proteomes" id="UP001054902"/>
    </source>
</evidence>
<keyword evidence="4" id="KW-1185">Reference proteome</keyword>
<dbReference type="InterPro" id="IPR045297">
    <property type="entry name" value="Complex1_LYR_LYRM4"/>
</dbReference>
<gene>
    <name evidence="3" type="ORF">CTEN210_04784</name>
</gene>
<evidence type="ECO:0000256" key="1">
    <source>
        <dbReference type="ARBA" id="ARBA00009508"/>
    </source>
</evidence>
<dbReference type="GO" id="GO:0016226">
    <property type="term" value="P:iron-sulfur cluster assembly"/>
    <property type="evidence" value="ECO:0007669"/>
    <property type="project" value="InterPro"/>
</dbReference>
<dbReference type="InterPro" id="IPR051522">
    <property type="entry name" value="ISC_assembly_LYR"/>
</dbReference>
<dbReference type="AlphaFoldDB" id="A0AAD3CLU7"/>
<feature type="domain" description="Complex 1 LYR protein" evidence="2">
    <location>
        <begin position="11"/>
        <end position="63"/>
    </location>
</feature>
<dbReference type="PANTHER" id="PTHR13166">
    <property type="entry name" value="PROTEIN C6ORF149"/>
    <property type="match status" value="1"/>
</dbReference>
<dbReference type="Pfam" id="PF05347">
    <property type="entry name" value="Complex1_LYR"/>
    <property type="match status" value="1"/>
</dbReference>
<sequence>MITTTSSSSRSLLRSLLREAHKVNDYNFRSYAIRRVKAGFKMNSGLEGDAKMAAIQEGEEQLAILRRQVIVGNLYPSDTSVMESTN</sequence>
<protein>
    <recommendedName>
        <fullName evidence="2">Complex 1 LYR protein domain-containing protein</fullName>
    </recommendedName>
</protein>
<comment type="caution">
    <text evidence="3">The sequence shown here is derived from an EMBL/GenBank/DDBJ whole genome shotgun (WGS) entry which is preliminary data.</text>
</comment>
<dbReference type="EMBL" id="BLLK01000027">
    <property type="protein sequence ID" value="GFH48308.1"/>
    <property type="molecule type" value="Genomic_DNA"/>
</dbReference>
<organism evidence="3 4">
    <name type="scientific">Chaetoceros tenuissimus</name>
    <dbReference type="NCBI Taxonomy" id="426638"/>
    <lineage>
        <taxon>Eukaryota</taxon>
        <taxon>Sar</taxon>
        <taxon>Stramenopiles</taxon>
        <taxon>Ochrophyta</taxon>
        <taxon>Bacillariophyta</taxon>
        <taxon>Coscinodiscophyceae</taxon>
        <taxon>Chaetocerotophycidae</taxon>
        <taxon>Chaetocerotales</taxon>
        <taxon>Chaetocerotaceae</taxon>
        <taxon>Chaetoceros</taxon>
    </lineage>
</organism>
<dbReference type="InterPro" id="IPR008011">
    <property type="entry name" value="Complex1_LYR_dom"/>
</dbReference>